<dbReference type="AlphaFoldDB" id="A0A3N1XJS5"/>
<dbReference type="Gene3D" id="3.40.50.300">
    <property type="entry name" value="P-loop containing nucleotide triphosphate hydrolases"/>
    <property type="match status" value="1"/>
</dbReference>
<dbReference type="RefSeq" id="WP_123610050.1">
    <property type="nucleotide sequence ID" value="NZ_RJVG01000008.1"/>
</dbReference>
<keyword evidence="1" id="KW-0808">Transferase</keyword>
<dbReference type="Proteomes" id="UP000273083">
    <property type="component" value="Unassembled WGS sequence"/>
</dbReference>
<protein>
    <submittedName>
        <fullName evidence="1">Cytidylate kinase-like protein</fullName>
    </submittedName>
</protein>
<evidence type="ECO:0000313" key="1">
    <source>
        <dbReference type="EMBL" id="ROR26338.1"/>
    </source>
</evidence>
<reference evidence="1 2" key="1">
    <citation type="submission" date="2018-11" db="EMBL/GenBank/DDBJ databases">
        <title>Genomic Encyclopedia of Type Strains, Phase IV (KMG-IV): sequencing the most valuable type-strain genomes for metagenomic binning, comparative biology and taxonomic classification.</title>
        <authorList>
            <person name="Goeker M."/>
        </authorList>
    </citation>
    <scope>NUCLEOTIDE SEQUENCE [LARGE SCALE GENOMIC DNA]</scope>
    <source>
        <strain evidence="1 2">DSM 26537</strain>
    </source>
</reference>
<dbReference type="InterPro" id="IPR027417">
    <property type="entry name" value="P-loop_NTPase"/>
</dbReference>
<name>A0A3N1XJS5_9FIRM</name>
<dbReference type="GO" id="GO:0016301">
    <property type="term" value="F:kinase activity"/>
    <property type="evidence" value="ECO:0007669"/>
    <property type="project" value="UniProtKB-KW"/>
</dbReference>
<comment type="caution">
    <text evidence="1">The sequence shown here is derived from an EMBL/GenBank/DDBJ whole genome shotgun (WGS) entry which is preliminary data.</text>
</comment>
<organism evidence="1 2">
    <name type="scientific">Mobilisporobacter senegalensis</name>
    <dbReference type="NCBI Taxonomy" id="1329262"/>
    <lineage>
        <taxon>Bacteria</taxon>
        <taxon>Bacillati</taxon>
        <taxon>Bacillota</taxon>
        <taxon>Clostridia</taxon>
        <taxon>Lachnospirales</taxon>
        <taxon>Lachnospiraceae</taxon>
        <taxon>Mobilisporobacter</taxon>
    </lineage>
</organism>
<sequence length="209" mass="24215">MEHFVIAITRTCGSGATTISNMLADEYQIALYDRKLLQMASEDSGIDEALFYNADEAVKNTILYRVSKKIYNGELIPPESDNFTSDINLFNYQAKVLKELAQIQSYIVIGRCGDHILKDTKNMISIFLTADEEVCIQHEMERLVCGRKEAKRRIAKTNKFRSEYYSYHTGKKWREPENYDLCINTGRLGYKKTVELIKNYVSFRMENSK</sequence>
<dbReference type="SUPFAM" id="SSF52540">
    <property type="entry name" value="P-loop containing nucleoside triphosphate hydrolases"/>
    <property type="match status" value="1"/>
</dbReference>
<evidence type="ECO:0000313" key="2">
    <source>
        <dbReference type="Proteomes" id="UP000273083"/>
    </source>
</evidence>
<keyword evidence="1" id="KW-0418">Kinase</keyword>
<gene>
    <name evidence="1" type="ORF">EDD66_10860</name>
</gene>
<accession>A0A3N1XJS5</accession>
<proteinExistence type="predicted"/>
<dbReference type="EMBL" id="RJVG01000008">
    <property type="protein sequence ID" value="ROR26338.1"/>
    <property type="molecule type" value="Genomic_DNA"/>
</dbReference>
<dbReference type="OrthoDB" id="9781180at2"/>
<dbReference type="Pfam" id="PF13189">
    <property type="entry name" value="Cytidylate_kin2"/>
    <property type="match status" value="1"/>
</dbReference>
<keyword evidence="2" id="KW-1185">Reference proteome</keyword>